<comment type="caution">
    <text evidence="1">The sequence shown here is derived from an EMBL/GenBank/DDBJ whole genome shotgun (WGS) entry which is preliminary data.</text>
</comment>
<name>A0A645DWW7_9ZZZZ</name>
<dbReference type="PANTHER" id="PTHR34614">
    <property type="match status" value="1"/>
</dbReference>
<dbReference type="AlphaFoldDB" id="A0A645DWW7"/>
<sequence>MGETLDAIVRFGEGELFAKVLGHLRRQVAIDMSHLHADTTNFSVAGQYDDGELEPTGLHITFGHTKDKRTDLKRWALRMIVNAMGIPVVMKALDGNSSDKKTIIEGMKALKEVLQAEGMNEAAGTFIADSSFYTRDNITAFTGKWISHAQESLNEVQRYLVMEDLPFVDS</sequence>
<dbReference type="EMBL" id="VSSQ01040389">
    <property type="protein sequence ID" value="MPM93618.1"/>
    <property type="molecule type" value="Genomic_DNA"/>
</dbReference>
<proteinExistence type="predicted"/>
<protein>
    <submittedName>
        <fullName evidence="1">IS1634 family transposase ISMac5</fullName>
    </submittedName>
</protein>
<dbReference type="InterPro" id="IPR047654">
    <property type="entry name" value="IS1634_transpos"/>
</dbReference>
<organism evidence="1">
    <name type="scientific">bioreactor metagenome</name>
    <dbReference type="NCBI Taxonomy" id="1076179"/>
    <lineage>
        <taxon>unclassified sequences</taxon>
        <taxon>metagenomes</taxon>
        <taxon>ecological metagenomes</taxon>
    </lineage>
</organism>
<reference evidence="1" key="1">
    <citation type="submission" date="2019-08" db="EMBL/GenBank/DDBJ databases">
        <authorList>
            <person name="Kucharzyk K."/>
            <person name="Murdoch R.W."/>
            <person name="Higgins S."/>
            <person name="Loffler F."/>
        </authorList>
    </citation>
    <scope>NUCLEOTIDE SEQUENCE</scope>
</reference>
<dbReference type="NCBIfam" id="NF033559">
    <property type="entry name" value="transpos_IS1634"/>
    <property type="match status" value="1"/>
</dbReference>
<dbReference type="PANTHER" id="PTHR34614:SF2">
    <property type="entry name" value="TRANSPOSASE IS4-LIKE DOMAIN-CONTAINING PROTEIN"/>
    <property type="match status" value="1"/>
</dbReference>
<evidence type="ECO:0000313" key="1">
    <source>
        <dbReference type="EMBL" id="MPM93618.1"/>
    </source>
</evidence>
<gene>
    <name evidence="1" type="ORF">SDC9_140758</name>
</gene>
<accession>A0A645DWW7</accession>